<protein>
    <recommendedName>
        <fullName evidence="2">Structural maintenance of chromosomes protein</fullName>
    </recommendedName>
</protein>
<keyword evidence="1 3" id="KW-0175">Coiled coil</keyword>
<dbReference type="PANTHER" id="PTHR43977">
    <property type="entry name" value="STRUCTURAL MAINTENANCE OF CHROMOSOMES PROTEIN 3"/>
    <property type="match status" value="1"/>
</dbReference>
<accession>A0A7R9EX27</accession>
<reference evidence="6" key="1">
    <citation type="submission" date="2020-11" db="EMBL/GenBank/DDBJ databases">
        <authorList>
            <person name="Tran Van P."/>
        </authorList>
    </citation>
    <scope>NUCLEOTIDE SEQUENCE</scope>
</reference>
<evidence type="ECO:0000256" key="3">
    <source>
        <dbReference type="SAM" id="Coils"/>
    </source>
</evidence>
<dbReference type="InterPro" id="IPR024704">
    <property type="entry name" value="SMC"/>
</dbReference>
<dbReference type="FunFam" id="3.30.70.1620:FF:000002">
    <property type="entry name" value="Structural maintenance of chromosomes 3"/>
    <property type="match status" value="1"/>
</dbReference>
<dbReference type="SUPFAM" id="SSF52540">
    <property type="entry name" value="P-loop containing nucleoside triphosphate hydrolases"/>
    <property type="match status" value="1"/>
</dbReference>
<feature type="coiled-coil region" evidence="3">
    <location>
        <begin position="611"/>
        <end position="659"/>
    </location>
</feature>
<dbReference type="InterPro" id="IPR027417">
    <property type="entry name" value="P-loop_NTPase"/>
</dbReference>
<keyword evidence="2" id="KW-0539">Nucleus</keyword>
<evidence type="ECO:0000259" key="5">
    <source>
        <dbReference type="SMART" id="SM00968"/>
    </source>
</evidence>
<dbReference type="GO" id="GO:0005634">
    <property type="term" value="C:nucleus"/>
    <property type="evidence" value="ECO:0007669"/>
    <property type="project" value="UniProtKB-SubCell"/>
</dbReference>
<feature type="region of interest" description="Disordered" evidence="4">
    <location>
        <begin position="827"/>
        <end position="846"/>
    </location>
</feature>
<evidence type="ECO:0000256" key="4">
    <source>
        <dbReference type="SAM" id="MobiDB-lite"/>
    </source>
</evidence>
<dbReference type="InterPro" id="IPR003395">
    <property type="entry name" value="RecF/RecN/SMC_N"/>
</dbReference>
<dbReference type="Gene3D" id="3.40.50.300">
    <property type="entry name" value="P-loop containing nucleotide triphosphate hydrolases"/>
    <property type="match status" value="3"/>
</dbReference>
<dbReference type="Gene3D" id="1.20.1060.20">
    <property type="match status" value="1"/>
</dbReference>
<gene>
    <name evidence="6" type="ORF">TBIB3V08_LOCUS5141</name>
</gene>
<dbReference type="Pfam" id="PF02463">
    <property type="entry name" value="SMC_N"/>
    <property type="match status" value="1"/>
</dbReference>
<feature type="domain" description="SMC hinge" evidence="5">
    <location>
        <begin position="466"/>
        <end position="579"/>
    </location>
</feature>
<evidence type="ECO:0000256" key="1">
    <source>
        <dbReference type="ARBA" id="ARBA00023054"/>
    </source>
</evidence>
<dbReference type="GO" id="GO:0005524">
    <property type="term" value="F:ATP binding"/>
    <property type="evidence" value="ECO:0007669"/>
    <property type="project" value="InterPro"/>
</dbReference>
<dbReference type="SUPFAM" id="SSF75553">
    <property type="entry name" value="Smc hinge domain"/>
    <property type="match status" value="1"/>
</dbReference>
<comment type="similarity">
    <text evidence="2">Belongs to the SMC family.</text>
</comment>
<evidence type="ECO:0000313" key="6">
    <source>
        <dbReference type="EMBL" id="CAD7442714.1"/>
    </source>
</evidence>
<name>A0A7R9EX27_9NEOP</name>
<organism evidence="6">
    <name type="scientific">Timema bartmani</name>
    <dbReference type="NCBI Taxonomy" id="61472"/>
    <lineage>
        <taxon>Eukaryota</taxon>
        <taxon>Metazoa</taxon>
        <taxon>Ecdysozoa</taxon>
        <taxon>Arthropoda</taxon>
        <taxon>Hexapoda</taxon>
        <taxon>Insecta</taxon>
        <taxon>Pterygota</taxon>
        <taxon>Neoptera</taxon>
        <taxon>Polyneoptera</taxon>
        <taxon>Phasmatodea</taxon>
        <taxon>Timematodea</taxon>
        <taxon>Timematoidea</taxon>
        <taxon>Timematidae</taxon>
        <taxon>Timema</taxon>
    </lineage>
</organism>
<dbReference type="Gene3D" id="3.30.70.1620">
    <property type="match status" value="1"/>
</dbReference>
<dbReference type="GO" id="GO:0016887">
    <property type="term" value="F:ATP hydrolysis activity"/>
    <property type="evidence" value="ECO:0007669"/>
    <property type="project" value="InterPro"/>
</dbReference>
<dbReference type="SMART" id="SM00968">
    <property type="entry name" value="SMC_hinge"/>
    <property type="match status" value="1"/>
</dbReference>
<dbReference type="PIRSF" id="PIRSF005719">
    <property type="entry name" value="SMC"/>
    <property type="match status" value="1"/>
</dbReference>
<sequence length="1301" mass="150481">MFHYPVTSSGRRSNLDGLAIQFVLSDEFSHLRPEQRQALLHEGTGPRVLNAYVEIIFDNSDGRLPIDKDEVFLRRVIGAKKDQYFLNKKVVPRSDVMNLLESAGFSRSNPYYIVKQGKINQMATAPDSYRLKLLREVAGTRVYDERREESKAILKETEGKVDKIEEFLRTIEERLKTLEEEKEELKEYQKWDKMRRSLEYTIHDRELKETRKKLDDMEAARKNSGEEQKKYSAELKVAQEAIRSAARRLKETKKNVQAHKEERDTLSAEQQQLLKEKTKLELTIKDLSDEVMGDNTSKERAENELKKLKVTIAQKEADLEKITPQYENMKKKEEECTRELALKEQKRKELYAKQGRGSQFTSKEERDLWIQKELNCELSVSTTKAKTEDQTHEMERQRCYIDELNKQYYELKKAKDQCQSTRNELWRKENTIQQTLSSLKEDLAKADQSLRSMAGKRGGAAADIANSYYGPVIENFDCEKSIYTAVEVTAGNRLFHHIVDSDKVGTQILKEMNRQKLPGEVTFMPLNRLHVKEQNYPNTNDAIPMVTKLNYELKYDKALRYIFGKTLICRNLEVATHLAKTSGLDCVTLEGDQVSSKGSLTGGYFNTSRSRLEIQKTRSELNAQIRESEEELAKLRENLRETESKINHIVSEMQKTETKNSKAKDIFDKVKADIRLMKEEQTGIERYKLPKERSLEQYASSMEAMKTTKDGLESELHQELMSQLSVSDQLEVDKLNDDIRRLTQENKEAFSLRMRLEAEKNKLENLLTNNLMRRKDELVQALQEISVEDRKRQLENCKSELIAIEKRIDEVNKEFKNMEKKVQEAMKMQKSEQQAQDKGKTKEKEIQEKIQEDAKDLEKMASKQNTLQSKIADCTKKIQELGSLPSPEIYAKYQNLSTKNTHVGRKKVGECVPATIVAVERKEVPATGELVTDGFEKHGLCSSPGSREGGWRGLCKFGGKRQGPTEQMSHYQVYVIMFQLFKEMEKANSHLKKYSHVNKKALDQFMSFSDQKEKLVKRKEELDRGDEKIKELMLVLEQRKYEAIEFTFKQVSKYFSEVFHKLVPSGHAQLVMRRNEDEAGGSQDKEQYCLTLSLSTGTLPPTRDSRCRDFLMFHHNSLAGTSFCSTATRCRDFLMFHRDSRCQDILLFHRNTLADLFPTCIHTCLNTTLPLSRHQSVTPEVAARDNKVESDSDKFTGVGIRVSFTGRNAEMREMNQLSGGQKSLVALGLIFSIQKCDPAPFYLFDEIDQALDSQHRMAVADMIHELSRDAQFITTTFRPELLVHANKFYGVKFRNKVKYNL</sequence>
<dbReference type="GO" id="GO:0051276">
    <property type="term" value="P:chromosome organization"/>
    <property type="evidence" value="ECO:0007669"/>
    <property type="project" value="InterPro"/>
</dbReference>
<proteinExistence type="inferred from homology"/>
<dbReference type="EMBL" id="OD565828">
    <property type="protein sequence ID" value="CAD7442714.1"/>
    <property type="molecule type" value="Genomic_DNA"/>
</dbReference>
<dbReference type="InterPro" id="IPR010935">
    <property type="entry name" value="SMC_hinge"/>
</dbReference>
<comment type="subcellular location">
    <subcellularLocation>
        <location evidence="2">Nucleus</location>
    </subcellularLocation>
</comment>
<evidence type="ECO:0000256" key="2">
    <source>
        <dbReference type="PIRNR" id="PIRNR005719"/>
    </source>
</evidence>
<dbReference type="GO" id="GO:0005694">
    <property type="term" value="C:chromosome"/>
    <property type="evidence" value="ECO:0007669"/>
    <property type="project" value="InterPro"/>
</dbReference>
<feature type="coiled-coil region" evidence="3">
    <location>
        <begin position="154"/>
        <end position="349"/>
    </location>
</feature>
<dbReference type="Pfam" id="PF06470">
    <property type="entry name" value="SMC_hinge"/>
    <property type="match status" value="1"/>
</dbReference>
<dbReference type="InterPro" id="IPR036277">
    <property type="entry name" value="SMC_hinge_sf"/>
</dbReference>
<feature type="coiled-coil region" evidence="3">
    <location>
        <begin position="401"/>
        <end position="431"/>
    </location>
</feature>